<evidence type="ECO:0000313" key="1">
    <source>
        <dbReference type="EMBL" id="JAH76114.1"/>
    </source>
</evidence>
<reference evidence="1" key="2">
    <citation type="journal article" date="2015" name="Fish Shellfish Immunol.">
        <title>Early steps in the European eel (Anguilla anguilla)-Vibrio vulnificus interaction in the gills: Role of the RtxA13 toxin.</title>
        <authorList>
            <person name="Callol A."/>
            <person name="Pajuelo D."/>
            <person name="Ebbesson L."/>
            <person name="Teles M."/>
            <person name="MacKenzie S."/>
            <person name="Amaro C."/>
        </authorList>
    </citation>
    <scope>NUCLEOTIDE SEQUENCE</scope>
</reference>
<proteinExistence type="predicted"/>
<protein>
    <submittedName>
        <fullName evidence="1">Uncharacterized protein</fullName>
    </submittedName>
</protein>
<sequence>MNSISMNCICIFPFKGT</sequence>
<reference evidence="1" key="1">
    <citation type="submission" date="2014-11" db="EMBL/GenBank/DDBJ databases">
        <authorList>
            <person name="Amaro Gonzalez C."/>
        </authorList>
    </citation>
    <scope>NUCLEOTIDE SEQUENCE</scope>
</reference>
<accession>A0A0E9VDB3</accession>
<name>A0A0E9VDB3_ANGAN</name>
<dbReference type="AlphaFoldDB" id="A0A0E9VDB3"/>
<organism evidence="1">
    <name type="scientific">Anguilla anguilla</name>
    <name type="common">European freshwater eel</name>
    <name type="synonym">Muraena anguilla</name>
    <dbReference type="NCBI Taxonomy" id="7936"/>
    <lineage>
        <taxon>Eukaryota</taxon>
        <taxon>Metazoa</taxon>
        <taxon>Chordata</taxon>
        <taxon>Craniata</taxon>
        <taxon>Vertebrata</taxon>
        <taxon>Euteleostomi</taxon>
        <taxon>Actinopterygii</taxon>
        <taxon>Neopterygii</taxon>
        <taxon>Teleostei</taxon>
        <taxon>Anguilliformes</taxon>
        <taxon>Anguillidae</taxon>
        <taxon>Anguilla</taxon>
    </lineage>
</organism>
<dbReference type="EMBL" id="GBXM01032463">
    <property type="protein sequence ID" value="JAH76114.1"/>
    <property type="molecule type" value="Transcribed_RNA"/>
</dbReference>